<feature type="chain" id="PRO_5024381249" description="Secreted protein" evidence="1">
    <location>
        <begin position="29"/>
        <end position="73"/>
    </location>
</feature>
<feature type="signal peptide" evidence="1">
    <location>
        <begin position="1"/>
        <end position="28"/>
    </location>
</feature>
<dbReference type="AlphaFoldDB" id="A0A5S4GFU7"/>
<gene>
    <name evidence="2" type="ORF">ETD85_24485</name>
</gene>
<name>A0A5S4GFU7_9ACTN</name>
<dbReference type="EMBL" id="VCKX01000077">
    <property type="protein sequence ID" value="TMR31856.1"/>
    <property type="molecule type" value="Genomic_DNA"/>
</dbReference>
<keyword evidence="1" id="KW-0732">Signal</keyword>
<evidence type="ECO:0000313" key="2">
    <source>
        <dbReference type="EMBL" id="TMR31856.1"/>
    </source>
</evidence>
<accession>A0A5S4GFU7</accession>
<sequence length="73" mass="7425">MTTFGWSYCRLTVISLAGMLAPPGPLSAVGLSETPVTAAAGRYRTCAASYSPRAAYRAIVVAGCAGGVLVENT</sequence>
<comment type="caution">
    <text evidence="2">The sequence shown here is derived from an EMBL/GenBank/DDBJ whole genome shotgun (WGS) entry which is preliminary data.</text>
</comment>
<evidence type="ECO:0000313" key="3">
    <source>
        <dbReference type="Proteomes" id="UP000306628"/>
    </source>
</evidence>
<dbReference type="Proteomes" id="UP000306628">
    <property type="component" value="Unassembled WGS sequence"/>
</dbReference>
<reference evidence="2 3" key="1">
    <citation type="submission" date="2019-05" db="EMBL/GenBank/DDBJ databases">
        <title>Draft genome sequence of Nonomuraea zeae DSM 100528.</title>
        <authorList>
            <person name="Saricaoglu S."/>
            <person name="Isik K."/>
        </authorList>
    </citation>
    <scope>NUCLEOTIDE SEQUENCE [LARGE SCALE GENOMIC DNA]</scope>
    <source>
        <strain evidence="2 3">DSM 100528</strain>
    </source>
</reference>
<proteinExistence type="predicted"/>
<evidence type="ECO:0008006" key="4">
    <source>
        <dbReference type="Google" id="ProtNLM"/>
    </source>
</evidence>
<organism evidence="2 3">
    <name type="scientific">Nonomuraea zeae</name>
    <dbReference type="NCBI Taxonomy" id="1642303"/>
    <lineage>
        <taxon>Bacteria</taxon>
        <taxon>Bacillati</taxon>
        <taxon>Actinomycetota</taxon>
        <taxon>Actinomycetes</taxon>
        <taxon>Streptosporangiales</taxon>
        <taxon>Streptosporangiaceae</taxon>
        <taxon>Nonomuraea</taxon>
    </lineage>
</organism>
<evidence type="ECO:0000256" key="1">
    <source>
        <dbReference type="SAM" id="SignalP"/>
    </source>
</evidence>
<dbReference type="RefSeq" id="WP_138692121.1">
    <property type="nucleotide sequence ID" value="NZ_JBHSAZ010000106.1"/>
</dbReference>
<keyword evidence="3" id="KW-1185">Reference proteome</keyword>
<protein>
    <recommendedName>
        <fullName evidence="4">Secreted protein</fullName>
    </recommendedName>
</protein>